<feature type="coiled-coil region" evidence="1">
    <location>
        <begin position="83"/>
        <end position="212"/>
    </location>
</feature>
<dbReference type="AlphaFoldDB" id="A0A7J6MTW4"/>
<name>A0A7J6MTW4_PERCH</name>
<gene>
    <name evidence="2" type="ORF">FOL47_008340</name>
</gene>
<dbReference type="EMBL" id="JAAPAO010000053">
    <property type="protein sequence ID" value="KAF4675029.1"/>
    <property type="molecule type" value="Genomic_DNA"/>
</dbReference>
<sequence length="333" mass="38187">MASRKECDKLRQMGDALVKKVARAEQKRKEAEEELLELRRRYRQMKASSDELRAQEKISSTFESEKLLSSRIREETSSLRAAKEKALQQLVTQTDRAEKLKQATQDLANEASLTNASLRGDLDSVRCDAERLQRQLRRSSQSAEILKRDYKVKSELIVKLGSENEFLKGEKERLENMLARSDEEKRQLLSHINDLQQEVAALRDLCDDAGGRVPNLERQASDWQEEARGLRGALSRVQAAFDHTKREREHWKQQSLKATRDFAEMDERVAELTMKLKAVELENARLSSRRDPNAIGVQGIHALVVSSPRIDDEEEDMEWQQLTERMAAIASGS</sequence>
<feature type="coiled-coil region" evidence="1">
    <location>
        <begin position="7"/>
        <end position="55"/>
    </location>
</feature>
<keyword evidence="3" id="KW-1185">Reference proteome</keyword>
<evidence type="ECO:0000313" key="2">
    <source>
        <dbReference type="EMBL" id="KAF4675029.1"/>
    </source>
</evidence>
<dbReference type="Gene3D" id="1.10.287.1490">
    <property type="match status" value="1"/>
</dbReference>
<keyword evidence="1" id="KW-0175">Coiled coil</keyword>
<feature type="coiled-coil region" evidence="1">
    <location>
        <begin position="262"/>
        <end position="289"/>
    </location>
</feature>
<dbReference type="OrthoDB" id="430839at2759"/>
<organism evidence="2 3">
    <name type="scientific">Perkinsus chesapeaki</name>
    <name type="common">Clam parasite</name>
    <name type="synonym">Perkinsus andrewsi</name>
    <dbReference type="NCBI Taxonomy" id="330153"/>
    <lineage>
        <taxon>Eukaryota</taxon>
        <taxon>Sar</taxon>
        <taxon>Alveolata</taxon>
        <taxon>Perkinsozoa</taxon>
        <taxon>Perkinsea</taxon>
        <taxon>Perkinsida</taxon>
        <taxon>Perkinsidae</taxon>
        <taxon>Perkinsus</taxon>
    </lineage>
</organism>
<comment type="caution">
    <text evidence="2">The sequence shown here is derived from an EMBL/GenBank/DDBJ whole genome shotgun (WGS) entry which is preliminary data.</text>
</comment>
<reference evidence="2 3" key="1">
    <citation type="submission" date="2020-04" db="EMBL/GenBank/DDBJ databases">
        <title>Perkinsus chesapeaki whole genome sequence.</title>
        <authorList>
            <person name="Bogema D.R."/>
        </authorList>
    </citation>
    <scope>NUCLEOTIDE SEQUENCE [LARGE SCALE GENOMIC DNA]</scope>
    <source>
        <strain evidence="2">ATCC PRA-425</strain>
    </source>
</reference>
<dbReference type="Proteomes" id="UP000591131">
    <property type="component" value="Unassembled WGS sequence"/>
</dbReference>
<evidence type="ECO:0000313" key="3">
    <source>
        <dbReference type="Proteomes" id="UP000591131"/>
    </source>
</evidence>
<protein>
    <submittedName>
        <fullName evidence="2">Uncharacterized protein</fullName>
    </submittedName>
</protein>
<accession>A0A7J6MTW4</accession>
<proteinExistence type="predicted"/>
<evidence type="ECO:0000256" key="1">
    <source>
        <dbReference type="SAM" id="Coils"/>
    </source>
</evidence>